<dbReference type="AlphaFoldDB" id="A0A804IPT9"/>
<evidence type="ECO:0000313" key="2">
    <source>
        <dbReference type="EnsemblPlants" id="Ma04_p14740.1"/>
    </source>
</evidence>
<dbReference type="InParanoid" id="A0A804IPT9"/>
<reference evidence="2" key="1">
    <citation type="submission" date="2021-05" db="UniProtKB">
        <authorList>
            <consortium name="EnsemblPlants"/>
        </authorList>
    </citation>
    <scope>IDENTIFICATION</scope>
    <source>
        <strain evidence="2">subsp. malaccensis</strain>
    </source>
</reference>
<protein>
    <submittedName>
        <fullName evidence="2">Uncharacterized protein</fullName>
    </submittedName>
</protein>
<keyword evidence="1" id="KW-0812">Transmembrane</keyword>
<name>A0A804IPT9_MUSAM</name>
<dbReference type="PANTHER" id="PTHR31860:SF5">
    <property type="entry name" value="ARGH (DUF639)"/>
    <property type="match status" value="1"/>
</dbReference>
<keyword evidence="3" id="KW-1185">Reference proteome</keyword>
<dbReference type="Pfam" id="PF04842">
    <property type="entry name" value="DUF639"/>
    <property type="match status" value="1"/>
</dbReference>
<dbReference type="EnsemblPlants" id="Ma04_t14740.1">
    <property type="protein sequence ID" value="Ma04_p14740.1"/>
    <property type="gene ID" value="Ma04_g14740"/>
</dbReference>
<organism evidence="2 3">
    <name type="scientific">Musa acuminata subsp. malaccensis</name>
    <name type="common">Wild banana</name>
    <name type="synonym">Musa malaccensis</name>
    <dbReference type="NCBI Taxonomy" id="214687"/>
    <lineage>
        <taxon>Eukaryota</taxon>
        <taxon>Viridiplantae</taxon>
        <taxon>Streptophyta</taxon>
        <taxon>Embryophyta</taxon>
        <taxon>Tracheophyta</taxon>
        <taxon>Spermatophyta</taxon>
        <taxon>Magnoliopsida</taxon>
        <taxon>Liliopsida</taxon>
        <taxon>Zingiberales</taxon>
        <taxon>Musaceae</taxon>
        <taxon>Musa</taxon>
    </lineage>
</organism>
<proteinExistence type="predicted"/>
<evidence type="ECO:0000313" key="3">
    <source>
        <dbReference type="Proteomes" id="UP000012960"/>
    </source>
</evidence>
<keyword evidence="1" id="KW-0472">Membrane</keyword>
<feature type="transmembrane region" description="Helical" evidence="1">
    <location>
        <begin position="145"/>
        <end position="175"/>
    </location>
</feature>
<accession>A0A804IPT9</accession>
<dbReference type="Proteomes" id="UP000012960">
    <property type="component" value="Unplaced"/>
</dbReference>
<sequence>MATATVEEVVEEGLSESLLILVELVSYTQKRPALVKSCSVMGKTNRSTLCTCAGFSLHKQRVDWICNCHGLDVDSWNDVLGQKKQNWGKVQRNCFAQLFRQNNYGNIVSAQQSMNKLHALVKTMNITILRIWSLLIGKAPKQANAVMWVMTGVAVLLMVVPAKFVLMGVLLYCFIANSGIAKHKSNEQGNGRLKEWWESIPVVPVRTVSSFPGQNWCH</sequence>
<keyword evidence="1" id="KW-1133">Transmembrane helix</keyword>
<dbReference type="PANTHER" id="PTHR31860">
    <property type="entry name" value="HEAT-INDUCIBLE TRANSCRIPTION REPRESSOR (DUF639)-RELATED"/>
    <property type="match status" value="1"/>
</dbReference>
<dbReference type="Gramene" id="Ma04_t14740.1">
    <property type="protein sequence ID" value="Ma04_p14740.1"/>
    <property type="gene ID" value="Ma04_g14740"/>
</dbReference>
<evidence type="ECO:0000256" key="1">
    <source>
        <dbReference type="SAM" id="Phobius"/>
    </source>
</evidence>
<dbReference type="InterPro" id="IPR006927">
    <property type="entry name" value="DUF639"/>
</dbReference>